<dbReference type="InterPro" id="IPR036397">
    <property type="entry name" value="RNaseH_sf"/>
</dbReference>
<gene>
    <name evidence="2" type="ORF">B0A48_11247</name>
</gene>
<dbReference type="Gene3D" id="3.30.420.10">
    <property type="entry name" value="Ribonuclease H-like superfamily/Ribonuclease H"/>
    <property type="match status" value="1"/>
</dbReference>
<dbReference type="InterPro" id="IPR002156">
    <property type="entry name" value="RNaseH_domain"/>
</dbReference>
<feature type="domain" description="RNase H type-1" evidence="1">
    <location>
        <begin position="95"/>
        <end position="244"/>
    </location>
</feature>
<comment type="caution">
    <text evidence="2">The sequence shown here is derived from an EMBL/GenBank/DDBJ whole genome shotgun (WGS) entry which is preliminary data.</text>
</comment>
<reference evidence="3" key="1">
    <citation type="submission" date="2017-03" db="EMBL/GenBank/DDBJ databases">
        <title>Genomes of endolithic fungi from Antarctica.</title>
        <authorList>
            <person name="Coleine C."/>
            <person name="Masonjones S."/>
            <person name="Stajich J.E."/>
        </authorList>
    </citation>
    <scope>NUCLEOTIDE SEQUENCE [LARGE SCALE GENOMIC DNA]</scope>
    <source>
        <strain evidence="3">CCFEE 5527</strain>
    </source>
</reference>
<dbReference type="AlphaFoldDB" id="A0A1V8SV86"/>
<dbReference type="Proteomes" id="UP000192596">
    <property type="component" value="Unassembled WGS sequence"/>
</dbReference>
<organism evidence="2 3">
    <name type="scientific">Cryoendolithus antarcticus</name>
    <dbReference type="NCBI Taxonomy" id="1507870"/>
    <lineage>
        <taxon>Eukaryota</taxon>
        <taxon>Fungi</taxon>
        <taxon>Dikarya</taxon>
        <taxon>Ascomycota</taxon>
        <taxon>Pezizomycotina</taxon>
        <taxon>Dothideomycetes</taxon>
        <taxon>Dothideomycetidae</taxon>
        <taxon>Cladosporiales</taxon>
        <taxon>Cladosporiaceae</taxon>
        <taxon>Cryoendolithus</taxon>
    </lineage>
</organism>
<dbReference type="InParanoid" id="A0A1V8SV86"/>
<accession>A0A1V8SV86</accession>
<dbReference type="GO" id="GO:0004523">
    <property type="term" value="F:RNA-DNA hybrid ribonuclease activity"/>
    <property type="evidence" value="ECO:0007669"/>
    <property type="project" value="InterPro"/>
</dbReference>
<sequence>MNEIAKDHLMHRIRYDLKKAKERYSTALAQTGRTEISVNLGPGQVREQGAVQIINTNPKVQTSTTNGATRGKSKSFASSTSSVRKVSVVMDPAPMLHTLQLWSDGSVVSNQHGGAAFVCLDMNGEWTAQQLPLGGQSDVMTAELLAAQAALEYAEGVVRDLQASLIRHVVLYTDCSAVKKVILCQHETPDHVDVPARRSATEAIMAVKARLLFRDISVDAEKVRAHAGVPGNESADVLAVSAARQSYVEASPNGFVAGRRAKRGALKVTKGQTSGGTSWMDGFDG</sequence>
<dbReference type="PROSITE" id="PS50879">
    <property type="entry name" value="RNASE_H_1"/>
    <property type="match status" value="1"/>
</dbReference>
<dbReference type="GO" id="GO:0003676">
    <property type="term" value="F:nucleic acid binding"/>
    <property type="evidence" value="ECO:0007669"/>
    <property type="project" value="InterPro"/>
</dbReference>
<dbReference type="EMBL" id="NAJO01000026">
    <property type="protein sequence ID" value="OQO02964.1"/>
    <property type="molecule type" value="Genomic_DNA"/>
</dbReference>
<name>A0A1V8SV86_9PEZI</name>
<dbReference type="Pfam" id="PF00075">
    <property type="entry name" value="RNase_H"/>
    <property type="match status" value="1"/>
</dbReference>
<keyword evidence="3" id="KW-1185">Reference proteome</keyword>
<dbReference type="OrthoDB" id="411823at2759"/>
<evidence type="ECO:0000313" key="3">
    <source>
        <dbReference type="Proteomes" id="UP000192596"/>
    </source>
</evidence>
<protein>
    <recommendedName>
        <fullName evidence="1">RNase H type-1 domain-containing protein</fullName>
    </recommendedName>
</protein>
<evidence type="ECO:0000259" key="1">
    <source>
        <dbReference type="PROSITE" id="PS50879"/>
    </source>
</evidence>
<proteinExistence type="predicted"/>
<evidence type="ECO:0000313" key="2">
    <source>
        <dbReference type="EMBL" id="OQO02964.1"/>
    </source>
</evidence>
<dbReference type="SUPFAM" id="SSF53098">
    <property type="entry name" value="Ribonuclease H-like"/>
    <property type="match status" value="1"/>
</dbReference>
<dbReference type="InterPro" id="IPR012337">
    <property type="entry name" value="RNaseH-like_sf"/>
</dbReference>